<dbReference type="GO" id="GO:0005634">
    <property type="term" value="C:nucleus"/>
    <property type="evidence" value="ECO:0007669"/>
    <property type="project" value="UniProtKB-SubCell"/>
</dbReference>
<evidence type="ECO:0000259" key="7">
    <source>
        <dbReference type="PROSITE" id="PS50888"/>
    </source>
</evidence>
<accession>A0A6P8CCB8</accession>
<feature type="domain" description="BHLH" evidence="7">
    <location>
        <begin position="158"/>
        <end position="207"/>
    </location>
</feature>
<evidence type="ECO:0000313" key="9">
    <source>
        <dbReference type="RefSeq" id="XP_031378692.1"/>
    </source>
</evidence>
<dbReference type="PANTHER" id="PTHR16223">
    <property type="entry name" value="TRANSCRIPTION FACTOR BHLH83-RELATED"/>
    <property type="match status" value="1"/>
</dbReference>
<dbReference type="RefSeq" id="XP_031378692.1">
    <property type="nucleotide sequence ID" value="XM_031522832.1"/>
</dbReference>
<keyword evidence="3" id="KW-0238">DNA-binding</keyword>
<dbReference type="RefSeq" id="XP_031378693.1">
    <property type="nucleotide sequence ID" value="XM_031522833.1"/>
</dbReference>
<dbReference type="InterPro" id="IPR045843">
    <property type="entry name" value="IND-like"/>
</dbReference>
<dbReference type="GO" id="GO:0000978">
    <property type="term" value="F:RNA polymerase II cis-regulatory region sequence-specific DNA binding"/>
    <property type="evidence" value="ECO:0007669"/>
    <property type="project" value="TreeGrafter"/>
</dbReference>
<dbReference type="CDD" id="cd11393">
    <property type="entry name" value="bHLH_AtbHLH_like"/>
    <property type="match status" value="1"/>
</dbReference>
<evidence type="ECO:0000256" key="1">
    <source>
        <dbReference type="ARBA" id="ARBA00004123"/>
    </source>
</evidence>
<evidence type="ECO:0000256" key="6">
    <source>
        <dbReference type="SAM" id="MobiDB-lite"/>
    </source>
</evidence>
<sequence length="272" mass="30693">MRNSFLPPLSPQALSFGNNEFRMPSMDISSIVDNKINGHSDSLWSLPRLFNDEEMKGANFGINYFQPIVISPPTGYRNISCDGVIGFEQQQGQSKKHFLGTPQTAHINERKCPLEAKEHKSATAEENKAPSEWKNNKRKRSSCSSRQFHPQAKRISMDLRENTLQETVRRSQKIGDKITALQKLVSPYGKTDTASVLQEASLYIKLLQGQIQHLFQMLSSSYSSISPLQLQENGKKQIDLRSRGLCLVPVSSIQGVTKETKVDNHSIHHYSH</sequence>
<evidence type="ECO:0000256" key="2">
    <source>
        <dbReference type="ARBA" id="ARBA00023015"/>
    </source>
</evidence>
<proteinExistence type="predicted"/>
<dbReference type="GO" id="GO:0046983">
    <property type="term" value="F:protein dimerization activity"/>
    <property type="evidence" value="ECO:0007669"/>
    <property type="project" value="InterPro"/>
</dbReference>
<dbReference type="InterPro" id="IPR011598">
    <property type="entry name" value="bHLH_dom"/>
</dbReference>
<protein>
    <submittedName>
        <fullName evidence="9 10">Transcription factor bHLH123-like isoform X1</fullName>
    </submittedName>
</protein>
<reference evidence="8" key="1">
    <citation type="journal article" date="2020" name="Plant Biotechnol. J.">
        <title>The pomegranate (Punica granatum L.) draft genome dissects genetic divergence between soft- and hard-seeded cultivars.</title>
        <authorList>
            <person name="Luo X."/>
            <person name="Li H."/>
            <person name="Wu Z."/>
            <person name="Yao W."/>
            <person name="Zhao P."/>
            <person name="Cao D."/>
            <person name="Yu H."/>
            <person name="Li K."/>
            <person name="Poudel K."/>
            <person name="Zhao D."/>
            <person name="Zhang F."/>
            <person name="Xia X."/>
            <person name="Chen L."/>
            <person name="Wang Q."/>
            <person name="Jing D."/>
            <person name="Cao S."/>
        </authorList>
    </citation>
    <scope>NUCLEOTIDE SEQUENCE [LARGE SCALE GENOMIC DNA]</scope>
</reference>
<dbReference type="PANTHER" id="PTHR16223:SF138">
    <property type="entry name" value="TRANSCRIPTION FACTOR BHLH103-LIKE"/>
    <property type="match status" value="1"/>
</dbReference>
<dbReference type="InterPro" id="IPR036638">
    <property type="entry name" value="HLH_DNA-bd_sf"/>
</dbReference>
<feature type="compositionally biased region" description="Basic and acidic residues" evidence="6">
    <location>
        <begin position="119"/>
        <end position="135"/>
    </location>
</feature>
<keyword evidence="8" id="KW-1185">Reference proteome</keyword>
<keyword evidence="4" id="KW-0804">Transcription</keyword>
<evidence type="ECO:0000313" key="8">
    <source>
        <dbReference type="Proteomes" id="UP000515151"/>
    </source>
</evidence>
<comment type="subcellular location">
    <subcellularLocation>
        <location evidence="1">Nucleus</location>
    </subcellularLocation>
</comment>
<evidence type="ECO:0000256" key="4">
    <source>
        <dbReference type="ARBA" id="ARBA00023163"/>
    </source>
</evidence>
<dbReference type="AlphaFoldDB" id="A0A6P8CCB8"/>
<evidence type="ECO:0000256" key="5">
    <source>
        <dbReference type="ARBA" id="ARBA00023242"/>
    </source>
</evidence>
<dbReference type="GeneID" id="116194110"/>
<dbReference type="InterPro" id="IPR045239">
    <property type="entry name" value="bHLH95_bHLH"/>
</dbReference>
<dbReference type="Proteomes" id="UP000515151">
    <property type="component" value="Chromosome 2"/>
</dbReference>
<evidence type="ECO:0000313" key="10">
    <source>
        <dbReference type="RefSeq" id="XP_031378693.1"/>
    </source>
</evidence>
<gene>
    <name evidence="9 10" type="primary">LOC116194110</name>
</gene>
<name>A0A6P8CCB8_PUNGR</name>
<evidence type="ECO:0000256" key="3">
    <source>
        <dbReference type="ARBA" id="ARBA00023125"/>
    </source>
</evidence>
<dbReference type="PROSITE" id="PS50888">
    <property type="entry name" value="BHLH"/>
    <property type="match status" value="1"/>
</dbReference>
<reference evidence="9 10" key="2">
    <citation type="submission" date="2025-04" db="UniProtKB">
        <authorList>
            <consortium name="RefSeq"/>
        </authorList>
    </citation>
    <scope>IDENTIFICATION</scope>
    <source>
        <tissue evidence="9 10">Leaf</tissue>
    </source>
</reference>
<dbReference type="OrthoDB" id="1870356at2759"/>
<dbReference type="SUPFAM" id="SSF47459">
    <property type="entry name" value="HLH, helix-loop-helix DNA-binding domain"/>
    <property type="match status" value="1"/>
</dbReference>
<dbReference type="GO" id="GO:0000981">
    <property type="term" value="F:DNA-binding transcription factor activity, RNA polymerase II-specific"/>
    <property type="evidence" value="ECO:0007669"/>
    <property type="project" value="TreeGrafter"/>
</dbReference>
<keyword evidence="5" id="KW-0539">Nucleus</keyword>
<feature type="region of interest" description="Disordered" evidence="6">
    <location>
        <begin position="119"/>
        <end position="151"/>
    </location>
</feature>
<organism evidence="8 10">
    <name type="scientific">Punica granatum</name>
    <name type="common">Pomegranate</name>
    <dbReference type="NCBI Taxonomy" id="22663"/>
    <lineage>
        <taxon>Eukaryota</taxon>
        <taxon>Viridiplantae</taxon>
        <taxon>Streptophyta</taxon>
        <taxon>Embryophyta</taxon>
        <taxon>Tracheophyta</taxon>
        <taxon>Spermatophyta</taxon>
        <taxon>Magnoliopsida</taxon>
        <taxon>eudicotyledons</taxon>
        <taxon>Gunneridae</taxon>
        <taxon>Pentapetalae</taxon>
        <taxon>rosids</taxon>
        <taxon>malvids</taxon>
        <taxon>Myrtales</taxon>
        <taxon>Lythraceae</taxon>
        <taxon>Punica</taxon>
    </lineage>
</organism>
<keyword evidence="2" id="KW-0805">Transcription regulation</keyword>
<dbReference type="Gene3D" id="4.10.280.10">
    <property type="entry name" value="Helix-loop-helix DNA-binding domain"/>
    <property type="match status" value="1"/>
</dbReference>